<gene>
    <name evidence="2" type="ORF">H5410_000635</name>
</gene>
<keyword evidence="3" id="KW-1185">Reference proteome</keyword>
<proteinExistence type="predicted"/>
<name>A0A9J6AWL3_SOLCO</name>
<dbReference type="EMBL" id="JACXVP010000001">
    <property type="protein sequence ID" value="KAG5628918.1"/>
    <property type="molecule type" value="Genomic_DNA"/>
</dbReference>
<protein>
    <submittedName>
        <fullName evidence="2">Uncharacterized protein</fullName>
    </submittedName>
</protein>
<dbReference type="Proteomes" id="UP000824120">
    <property type="component" value="Chromosome 1"/>
</dbReference>
<feature type="region of interest" description="Disordered" evidence="1">
    <location>
        <begin position="84"/>
        <end position="126"/>
    </location>
</feature>
<organism evidence="2 3">
    <name type="scientific">Solanum commersonii</name>
    <name type="common">Commerson's wild potato</name>
    <name type="synonym">Commerson's nightshade</name>
    <dbReference type="NCBI Taxonomy" id="4109"/>
    <lineage>
        <taxon>Eukaryota</taxon>
        <taxon>Viridiplantae</taxon>
        <taxon>Streptophyta</taxon>
        <taxon>Embryophyta</taxon>
        <taxon>Tracheophyta</taxon>
        <taxon>Spermatophyta</taxon>
        <taxon>Magnoliopsida</taxon>
        <taxon>eudicotyledons</taxon>
        <taxon>Gunneridae</taxon>
        <taxon>Pentapetalae</taxon>
        <taxon>asterids</taxon>
        <taxon>lamiids</taxon>
        <taxon>Solanales</taxon>
        <taxon>Solanaceae</taxon>
        <taxon>Solanoideae</taxon>
        <taxon>Solaneae</taxon>
        <taxon>Solanum</taxon>
    </lineage>
</organism>
<reference evidence="2 3" key="1">
    <citation type="submission" date="2020-09" db="EMBL/GenBank/DDBJ databases">
        <title>De no assembly of potato wild relative species, Solanum commersonii.</title>
        <authorList>
            <person name="Cho K."/>
        </authorList>
    </citation>
    <scope>NUCLEOTIDE SEQUENCE [LARGE SCALE GENOMIC DNA]</scope>
    <source>
        <strain evidence="2">LZ3.2</strain>
        <tissue evidence="2">Leaf</tissue>
    </source>
</reference>
<comment type="caution">
    <text evidence="2">The sequence shown here is derived from an EMBL/GenBank/DDBJ whole genome shotgun (WGS) entry which is preliminary data.</text>
</comment>
<accession>A0A9J6AWL3</accession>
<evidence type="ECO:0000256" key="1">
    <source>
        <dbReference type="SAM" id="MobiDB-lite"/>
    </source>
</evidence>
<evidence type="ECO:0000313" key="2">
    <source>
        <dbReference type="EMBL" id="KAG5628918.1"/>
    </source>
</evidence>
<feature type="compositionally biased region" description="Basic and acidic residues" evidence="1">
    <location>
        <begin position="103"/>
        <end position="126"/>
    </location>
</feature>
<evidence type="ECO:0000313" key="3">
    <source>
        <dbReference type="Proteomes" id="UP000824120"/>
    </source>
</evidence>
<sequence>MKEGKDAEDHAQQGVSESIVNSSNLIDFIAMGCGGVVKSSSSLESAFVRESFTPMWTFQIRNLIENRCGVKNKKKVNFLVDCGMSSHSKKKKREVVRGRRYRTRDLSESQKEKEGSFEKEPLEKQQ</sequence>
<feature type="compositionally biased region" description="Basic residues" evidence="1">
    <location>
        <begin position="87"/>
        <end position="102"/>
    </location>
</feature>
<dbReference type="AlphaFoldDB" id="A0A9J6AWL3"/>